<feature type="binding site" evidence="1">
    <location>
        <position position="131"/>
    </location>
    <ligand>
        <name>S-adenosyl-L-methionine</name>
        <dbReference type="ChEBI" id="CHEBI:59789"/>
    </ligand>
</feature>
<feature type="binding site" evidence="1">
    <location>
        <position position="47"/>
    </location>
    <ligand>
        <name>S-adenosyl-L-methionine</name>
        <dbReference type="ChEBI" id="CHEBI:59789"/>
    </ligand>
</feature>
<dbReference type="Proteomes" id="UP000095023">
    <property type="component" value="Unassembled WGS sequence"/>
</dbReference>
<dbReference type="InterPro" id="IPR029063">
    <property type="entry name" value="SAM-dependent_MTases_sf"/>
</dbReference>
<dbReference type="GO" id="GO:0016279">
    <property type="term" value="F:protein-lysine N-methyltransferase activity"/>
    <property type="evidence" value="ECO:0007669"/>
    <property type="project" value="UniProtKB-UniRule"/>
</dbReference>
<keyword evidence="1" id="KW-0949">S-adenosyl-L-methionine</keyword>
<comment type="similarity">
    <text evidence="1">Belongs to the class I-like SAM-binding methyltransferase superfamily. METTL21 family. EFM6 subfamily.</text>
</comment>
<dbReference type="InterPro" id="IPR019410">
    <property type="entry name" value="Methyltransf_16"/>
</dbReference>
<comment type="subcellular location">
    <subcellularLocation>
        <location evidence="1">Cytoplasm</location>
    </subcellularLocation>
</comment>
<keyword evidence="1" id="KW-0808">Transferase</keyword>
<name>A0A1E4TD88_9ASCO</name>
<feature type="binding site" evidence="1">
    <location>
        <position position="150"/>
    </location>
    <ligand>
        <name>S-adenosyl-L-methionine</name>
        <dbReference type="ChEBI" id="CHEBI:59789"/>
    </ligand>
</feature>
<keyword evidence="1" id="KW-0489">Methyltransferase</keyword>
<dbReference type="SUPFAM" id="SSF53335">
    <property type="entry name" value="S-adenosyl-L-methionine-dependent methyltransferases"/>
    <property type="match status" value="1"/>
</dbReference>
<dbReference type="CDD" id="cd02440">
    <property type="entry name" value="AdoMet_MTases"/>
    <property type="match status" value="1"/>
</dbReference>
<feature type="binding site" evidence="1">
    <location>
        <position position="103"/>
    </location>
    <ligand>
        <name>S-adenosyl-L-methionine</name>
        <dbReference type="ChEBI" id="CHEBI:59789"/>
    </ligand>
</feature>
<keyword evidence="3" id="KW-1185">Reference proteome</keyword>
<feature type="binding site" evidence="1">
    <location>
        <begin position="81"/>
        <end position="83"/>
    </location>
    <ligand>
        <name>S-adenosyl-L-methionine</name>
        <dbReference type="ChEBI" id="CHEBI:59789"/>
    </ligand>
</feature>
<accession>A0A1E4TD88</accession>
<dbReference type="Pfam" id="PF10294">
    <property type="entry name" value="Methyltransf_16"/>
    <property type="match status" value="1"/>
</dbReference>
<protein>
    <recommendedName>
        <fullName evidence="1">Protein-lysine N-methyltransferase EFM6</fullName>
        <ecNumber evidence="1">2.1.1.-</ecNumber>
    </recommendedName>
    <alternativeName>
        <fullName evidence="1">Elongation factor methyltransferase 6</fullName>
    </alternativeName>
</protein>
<evidence type="ECO:0000313" key="3">
    <source>
        <dbReference type="Proteomes" id="UP000095023"/>
    </source>
</evidence>
<dbReference type="EMBL" id="KV453843">
    <property type="protein sequence ID" value="ODV89725.1"/>
    <property type="molecule type" value="Genomic_DNA"/>
</dbReference>
<sequence length="236" mass="26068">MLDNGLVPASEETTSGVVDLDLSDIKPGLTISIATDGGASGCGGKIWPAGELLVKYILFKEQQIRSVLSASGTRPLVLELGSGTGISGLAVGKLGCADVWITDQAQMVDLMHQNIVLNNLEDIVHAKELNWGEPLPNEIVKRPPAIVLAADCVYLEPAFPLLEKTLEDLAALNEECLILMAYKKRRKADAKYFKLARKHFILEEISDFPEYEQYKKDSVRLYRFHLKKRSGTLKTE</sequence>
<organism evidence="2 3">
    <name type="scientific">Tortispora caseinolytica NRRL Y-17796</name>
    <dbReference type="NCBI Taxonomy" id="767744"/>
    <lineage>
        <taxon>Eukaryota</taxon>
        <taxon>Fungi</taxon>
        <taxon>Dikarya</taxon>
        <taxon>Ascomycota</taxon>
        <taxon>Saccharomycotina</taxon>
        <taxon>Trigonopsidomycetes</taxon>
        <taxon>Trigonopsidales</taxon>
        <taxon>Trigonopsidaceae</taxon>
        <taxon>Tortispora</taxon>
    </lineage>
</organism>
<dbReference type="PANTHER" id="PTHR14614">
    <property type="entry name" value="HEPATOCELLULAR CARCINOMA-ASSOCIATED ANTIGEN"/>
    <property type="match status" value="1"/>
</dbReference>
<evidence type="ECO:0000313" key="2">
    <source>
        <dbReference type="EMBL" id="ODV89725.1"/>
    </source>
</evidence>
<keyword evidence="1" id="KW-0963">Cytoplasm</keyword>
<proteinExistence type="inferred from homology"/>
<dbReference type="HAMAP" id="MF_03198">
    <property type="entry name" value="Methyltr_EFM6"/>
    <property type="match status" value="1"/>
</dbReference>
<evidence type="ECO:0000256" key="1">
    <source>
        <dbReference type="HAMAP-Rule" id="MF_03198"/>
    </source>
</evidence>
<reference evidence="3" key="1">
    <citation type="submission" date="2016-02" db="EMBL/GenBank/DDBJ databases">
        <title>Comparative genomics of biotechnologically important yeasts.</title>
        <authorList>
            <consortium name="DOE Joint Genome Institute"/>
            <person name="Riley R."/>
            <person name="Haridas S."/>
            <person name="Wolfe K.H."/>
            <person name="Lopes M.R."/>
            <person name="Hittinger C.T."/>
            <person name="Goker M."/>
            <person name="Salamov A."/>
            <person name="Wisecaver J."/>
            <person name="Long T.M."/>
            <person name="Aerts A.L."/>
            <person name="Barry K."/>
            <person name="Choi C."/>
            <person name="Clum A."/>
            <person name="Coughlan A.Y."/>
            <person name="Deshpande S."/>
            <person name="Douglass A.P."/>
            <person name="Hanson S.J."/>
            <person name="Klenk H.-P."/>
            <person name="Labutti K."/>
            <person name="Lapidus A."/>
            <person name="Lindquist E."/>
            <person name="Lipzen A."/>
            <person name="Meier-Kolthoff J.P."/>
            <person name="Ohm R.A."/>
            <person name="Otillar R.P."/>
            <person name="Pangilinan J."/>
            <person name="Peng Y."/>
            <person name="Rokas A."/>
            <person name="Rosa C.A."/>
            <person name="Scheuner C."/>
            <person name="Sibirny A.A."/>
            <person name="Slot J.C."/>
            <person name="Stielow J.B."/>
            <person name="Sun H."/>
            <person name="Kurtzman C.P."/>
            <person name="Blackwell M."/>
            <person name="Jeffries T.W."/>
            <person name="Grigoriev I.V."/>
        </authorList>
    </citation>
    <scope>NUCLEOTIDE SEQUENCE [LARGE SCALE GENOMIC DNA]</scope>
    <source>
        <strain evidence="3">NRRL Y-17796</strain>
    </source>
</reference>
<dbReference type="GO" id="GO:0032259">
    <property type="term" value="P:methylation"/>
    <property type="evidence" value="ECO:0007669"/>
    <property type="project" value="UniProtKB-KW"/>
</dbReference>
<dbReference type="OrthoDB" id="407325at2759"/>
<dbReference type="EC" id="2.1.1.-" evidence="1"/>
<dbReference type="GO" id="GO:0005829">
    <property type="term" value="C:cytosol"/>
    <property type="evidence" value="ECO:0007669"/>
    <property type="project" value="TreeGrafter"/>
</dbReference>
<comment type="function">
    <text evidence="1">S-adenosyl-L-methionine-dependent protein-lysine N-methyltransferase that methylates elongation factor 1-alpha.</text>
</comment>
<dbReference type="AlphaFoldDB" id="A0A1E4TD88"/>
<gene>
    <name evidence="1" type="primary">EFM6</name>
    <name evidence="2" type="ORF">CANCADRAFT_28924</name>
</gene>
<dbReference type="PANTHER" id="PTHR14614:SF152">
    <property type="entry name" value="PROTEIN-LYSINE N-METHYLTRANSFERASE EFM6"/>
    <property type="match status" value="1"/>
</dbReference>
<dbReference type="InterPro" id="IPR033684">
    <property type="entry name" value="EFM6"/>
</dbReference>
<dbReference type="Gene3D" id="3.40.50.150">
    <property type="entry name" value="Vaccinia Virus protein VP39"/>
    <property type="match status" value="1"/>
</dbReference>